<evidence type="ECO:0000256" key="4">
    <source>
        <dbReference type="ARBA" id="ARBA00022722"/>
    </source>
</evidence>
<keyword evidence="9" id="KW-0460">Magnesium</keyword>
<evidence type="ECO:0000256" key="1">
    <source>
        <dbReference type="ARBA" id="ARBA00001946"/>
    </source>
</evidence>
<dbReference type="GO" id="GO:0005737">
    <property type="term" value="C:cytoplasm"/>
    <property type="evidence" value="ECO:0007669"/>
    <property type="project" value="UniProtKB-SubCell"/>
</dbReference>
<dbReference type="GO" id="GO:0004519">
    <property type="term" value="F:endonuclease activity"/>
    <property type="evidence" value="ECO:0007669"/>
    <property type="project" value="UniProtKB-KW"/>
</dbReference>
<comment type="subcellular location">
    <subcellularLocation>
        <location evidence="2">Cytoplasm</location>
    </subcellularLocation>
</comment>
<evidence type="ECO:0000313" key="14">
    <source>
        <dbReference type="EMBL" id="AUM62498.1"/>
    </source>
</evidence>
<keyword evidence="10" id="KW-0233">DNA recombination</keyword>
<proteinExistence type="inferred from homology"/>
<dbReference type="GO" id="GO:0006281">
    <property type="term" value="P:DNA repair"/>
    <property type="evidence" value="ECO:0007669"/>
    <property type="project" value="UniProtKB-KW"/>
</dbReference>
<dbReference type="InterPro" id="IPR011856">
    <property type="entry name" value="tRNA_endonuc-like_dom_sf"/>
</dbReference>
<evidence type="ECO:0000256" key="2">
    <source>
        <dbReference type="ARBA" id="ARBA00004496"/>
    </source>
</evidence>
<dbReference type="Pfam" id="PF03838">
    <property type="entry name" value="RecU"/>
    <property type="match status" value="1"/>
</dbReference>
<evidence type="ECO:0000256" key="5">
    <source>
        <dbReference type="ARBA" id="ARBA00022723"/>
    </source>
</evidence>
<keyword evidence="8" id="KW-0378">Hydrolase</keyword>
<keyword evidence="15" id="KW-1185">Reference proteome</keyword>
<evidence type="ECO:0000313" key="15">
    <source>
        <dbReference type="Proteomes" id="UP000234790"/>
    </source>
</evidence>
<keyword evidence="11" id="KW-0234">DNA repair</keyword>
<name>A0A2K9LTU5_SPISQ</name>
<sequence length="161" mass="18996">MIIKNKGMYLETIINNSISLLENQYGFIYKMPLSNNIISIDDNVVTARLNKNPFCDYIGLWKGIYIEFEAKETEKDFFNLNNIKKHQLEKLKLVDLNNGAAFLIIYFHNQEKMYFLHIKDIVNLKTKKIPIDYFKDNCFEISSNGISFNFNDLFNHLISYT</sequence>
<evidence type="ECO:0000256" key="6">
    <source>
        <dbReference type="ARBA" id="ARBA00022759"/>
    </source>
</evidence>
<dbReference type="InterPro" id="IPR004612">
    <property type="entry name" value="Resolv_RecU"/>
</dbReference>
<dbReference type="RefSeq" id="WP_101780555.1">
    <property type="nucleotide sequence ID" value="NZ_CP025543.1"/>
</dbReference>
<dbReference type="SUPFAM" id="SSF52980">
    <property type="entry name" value="Restriction endonuclease-like"/>
    <property type="match status" value="1"/>
</dbReference>
<dbReference type="AlphaFoldDB" id="A0A2K9LTU5"/>
<evidence type="ECO:0000256" key="11">
    <source>
        <dbReference type="ARBA" id="ARBA00023204"/>
    </source>
</evidence>
<dbReference type="GO" id="GO:0006310">
    <property type="term" value="P:DNA recombination"/>
    <property type="evidence" value="ECO:0007669"/>
    <property type="project" value="UniProtKB-KW"/>
</dbReference>
<keyword evidence="4" id="KW-0540">Nuclease</keyword>
<keyword evidence="7" id="KW-0227">DNA damage</keyword>
<dbReference type="GO" id="GO:0016787">
    <property type="term" value="F:hydrolase activity"/>
    <property type="evidence" value="ECO:0007669"/>
    <property type="project" value="UniProtKB-KW"/>
</dbReference>
<organism evidence="14 15">
    <name type="scientific">Spiroplasma monobiae MQ-1</name>
    <dbReference type="NCBI Taxonomy" id="1336748"/>
    <lineage>
        <taxon>Bacteria</taxon>
        <taxon>Bacillati</taxon>
        <taxon>Mycoplasmatota</taxon>
        <taxon>Mollicutes</taxon>
        <taxon>Entomoplasmatales</taxon>
        <taxon>Spiroplasmataceae</taxon>
        <taxon>Spiroplasma</taxon>
    </lineage>
</organism>
<protein>
    <recommendedName>
        <fullName evidence="13">Holliday junction resolvase RecU</fullName>
    </recommendedName>
</protein>
<comment type="similarity">
    <text evidence="12">Belongs to the RecU family.</text>
</comment>
<gene>
    <name evidence="14" type="primary">recU</name>
    <name evidence="14" type="ORF">SMONO_v1c02470</name>
</gene>
<keyword evidence="3" id="KW-0963">Cytoplasm</keyword>
<evidence type="ECO:0000256" key="8">
    <source>
        <dbReference type="ARBA" id="ARBA00022801"/>
    </source>
</evidence>
<comment type="cofactor">
    <cofactor evidence="1">
        <name>Mg(2+)</name>
        <dbReference type="ChEBI" id="CHEBI:18420"/>
    </cofactor>
</comment>
<evidence type="ECO:0000256" key="9">
    <source>
        <dbReference type="ARBA" id="ARBA00022842"/>
    </source>
</evidence>
<evidence type="ECO:0000256" key="12">
    <source>
        <dbReference type="ARBA" id="ARBA00023447"/>
    </source>
</evidence>
<dbReference type="CDD" id="cd22354">
    <property type="entry name" value="RecU-like"/>
    <property type="match status" value="1"/>
</dbReference>
<dbReference type="GO" id="GO:0046872">
    <property type="term" value="F:metal ion binding"/>
    <property type="evidence" value="ECO:0007669"/>
    <property type="project" value="UniProtKB-KW"/>
</dbReference>
<evidence type="ECO:0000256" key="10">
    <source>
        <dbReference type="ARBA" id="ARBA00023172"/>
    </source>
</evidence>
<keyword evidence="6 14" id="KW-0255">Endonuclease</keyword>
<accession>A0A2K9LTU5</accession>
<evidence type="ECO:0000256" key="3">
    <source>
        <dbReference type="ARBA" id="ARBA00022490"/>
    </source>
</evidence>
<evidence type="ECO:0000256" key="13">
    <source>
        <dbReference type="ARBA" id="ARBA00029523"/>
    </source>
</evidence>
<dbReference type="EMBL" id="CP025543">
    <property type="protein sequence ID" value="AUM62498.1"/>
    <property type="molecule type" value="Genomic_DNA"/>
</dbReference>
<dbReference type="Gene3D" id="3.40.1350.10">
    <property type="match status" value="1"/>
</dbReference>
<reference evidence="14 15" key="1">
    <citation type="submission" date="2017-12" db="EMBL/GenBank/DDBJ databases">
        <title>Complete genome sequence of Spiroplasma monobiae MQ-1 (ATCC 33825).</title>
        <authorList>
            <person name="Tsai Y.-M."/>
            <person name="Lo W.-S."/>
            <person name="Wu P.-S."/>
            <person name="Cho S.-T."/>
            <person name="Kuo C.-H."/>
        </authorList>
    </citation>
    <scope>NUCLEOTIDE SEQUENCE [LARGE SCALE GENOMIC DNA]</scope>
    <source>
        <strain evidence="14 15">MQ-1</strain>
    </source>
</reference>
<keyword evidence="5" id="KW-0479">Metal-binding</keyword>
<dbReference type="KEGG" id="smoo:SMONO_v1c02470"/>
<evidence type="ECO:0000256" key="7">
    <source>
        <dbReference type="ARBA" id="ARBA00022763"/>
    </source>
</evidence>
<dbReference type="InterPro" id="IPR011335">
    <property type="entry name" value="Restrct_endonuc-II-like"/>
</dbReference>
<dbReference type="Proteomes" id="UP000234790">
    <property type="component" value="Chromosome"/>
</dbReference>
<dbReference type="OrthoDB" id="9783592at2"/>
<dbReference type="GO" id="GO:0003676">
    <property type="term" value="F:nucleic acid binding"/>
    <property type="evidence" value="ECO:0007669"/>
    <property type="project" value="InterPro"/>
</dbReference>